<name>A0A8T0EKV7_ARGBR</name>
<comment type="caution">
    <text evidence="2">The sequence shown here is derived from an EMBL/GenBank/DDBJ whole genome shotgun (WGS) entry which is preliminary data.</text>
</comment>
<organism evidence="2 3">
    <name type="scientific">Argiope bruennichi</name>
    <name type="common">Wasp spider</name>
    <name type="synonym">Aranea bruennichi</name>
    <dbReference type="NCBI Taxonomy" id="94029"/>
    <lineage>
        <taxon>Eukaryota</taxon>
        <taxon>Metazoa</taxon>
        <taxon>Ecdysozoa</taxon>
        <taxon>Arthropoda</taxon>
        <taxon>Chelicerata</taxon>
        <taxon>Arachnida</taxon>
        <taxon>Araneae</taxon>
        <taxon>Araneomorphae</taxon>
        <taxon>Entelegynae</taxon>
        <taxon>Araneoidea</taxon>
        <taxon>Araneidae</taxon>
        <taxon>Argiope</taxon>
    </lineage>
</organism>
<reference evidence="2" key="2">
    <citation type="submission" date="2020-06" db="EMBL/GenBank/DDBJ databases">
        <authorList>
            <person name="Sheffer M."/>
        </authorList>
    </citation>
    <scope>NUCLEOTIDE SEQUENCE</scope>
</reference>
<evidence type="ECO:0000313" key="3">
    <source>
        <dbReference type="Proteomes" id="UP000807504"/>
    </source>
</evidence>
<proteinExistence type="predicted"/>
<evidence type="ECO:0008006" key="4">
    <source>
        <dbReference type="Google" id="ProtNLM"/>
    </source>
</evidence>
<dbReference type="EMBL" id="JABXBU010002227">
    <property type="protein sequence ID" value="KAF8774537.1"/>
    <property type="molecule type" value="Genomic_DNA"/>
</dbReference>
<dbReference type="AlphaFoldDB" id="A0A8T0EKV7"/>
<accession>A0A8T0EKV7</accession>
<gene>
    <name evidence="2" type="ORF">HNY73_017075</name>
</gene>
<reference evidence="2" key="1">
    <citation type="journal article" date="2020" name="bioRxiv">
        <title>Chromosome-level reference genome of the European wasp spider Argiope bruennichi: a resource for studies on range expansion and evolutionary adaptation.</title>
        <authorList>
            <person name="Sheffer M.M."/>
            <person name="Hoppe A."/>
            <person name="Krehenwinkel H."/>
            <person name="Uhl G."/>
            <person name="Kuss A.W."/>
            <person name="Jensen L."/>
            <person name="Jensen C."/>
            <person name="Gillespie R.G."/>
            <person name="Hoff K.J."/>
            <person name="Prost S."/>
        </authorList>
    </citation>
    <scope>NUCLEOTIDE SEQUENCE</scope>
</reference>
<evidence type="ECO:0000313" key="2">
    <source>
        <dbReference type="EMBL" id="KAF8774537.1"/>
    </source>
</evidence>
<evidence type="ECO:0000256" key="1">
    <source>
        <dbReference type="SAM" id="SignalP"/>
    </source>
</evidence>
<sequence length="102" mass="11437">MRAFESCVLSFVLLLFVDLADSTKFKIAYKDSKSKQVKESHPVKRASLVQCAAHCLRKDDCDGFSIDSSRICRILKGQIEEGQCPGDGCENRKGYSVFKKNL</sequence>
<feature type="chain" id="PRO_5035894330" description="Apple domain-containing protein" evidence="1">
    <location>
        <begin position="23"/>
        <end position="102"/>
    </location>
</feature>
<keyword evidence="3" id="KW-1185">Reference proteome</keyword>
<dbReference type="Proteomes" id="UP000807504">
    <property type="component" value="Unassembled WGS sequence"/>
</dbReference>
<protein>
    <recommendedName>
        <fullName evidence="4">Apple domain-containing protein</fullName>
    </recommendedName>
</protein>
<feature type="signal peptide" evidence="1">
    <location>
        <begin position="1"/>
        <end position="22"/>
    </location>
</feature>
<keyword evidence="1" id="KW-0732">Signal</keyword>